<evidence type="ECO:0000256" key="4">
    <source>
        <dbReference type="ARBA" id="ARBA00022692"/>
    </source>
</evidence>
<keyword evidence="6 7" id="KW-0472">Membrane</keyword>
<dbReference type="GO" id="GO:0098797">
    <property type="term" value="C:plasma membrane protein complex"/>
    <property type="evidence" value="ECO:0007669"/>
    <property type="project" value="TreeGrafter"/>
</dbReference>
<feature type="transmembrane region" description="Helical" evidence="7">
    <location>
        <begin position="20"/>
        <end position="39"/>
    </location>
</feature>
<evidence type="ECO:0000256" key="2">
    <source>
        <dbReference type="ARBA" id="ARBA00005236"/>
    </source>
</evidence>
<dbReference type="PANTHER" id="PTHR30489">
    <property type="entry name" value="LIPOPROTEIN-RELEASING SYSTEM TRANSMEMBRANE PROTEIN LOLE"/>
    <property type="match status" value="1"/>
</dbReference>
<keyword evidence="4 7" id="KW-0812">Transmembrane</keyword>
<dbReference type="Pfam" id="PF02687">
    <property type="entry name" value="FtsX"/>
    <property type="match status" value="1"/>
</dbReference>
<organism evidence="9 10">
    <name type="scientific">Petrimonas mucosa</name>
    <dbReference type="NCBI Taxonomy" id="1642646"/>
    <lineage>
        <taxon>Bacteria</taxon>
        <taxon>Pseudomonadati</taxon>
        <taxon>Bacteroidota</taxon>
        <taxon>Bacteroidia</taxon>
        <taxon>Bacteroidales</taxon>
        <taxon>Dysgonomonadaceae</taxon>
        <taxon>Petrimonas</taxon>
    </lineage>
</organism>
<dbReference type="PANTHER" id="PTHR30489:SF0">
    <property type="entry name" value="LIPOPROTEIN-RELEASING SYSTEM TRANSMEMBRANE PROTEIN LOLE"/>
    <property type="match status" value="1"/>
</dbReference>
<protein>
    <recommendedName>
        <fullName evidence="8">ABC3 transporter permease C-terminal domain-containing protein</fullName>
    </recommendedName>
</protein>
<feature type="transmembrane region" description="Helical" evidence="7">
    <location>
        <begin position="304"/>
        <end position="324"/>
    </location>
</feature>
<keyword evidence="3" id="KW-1003">Cell membrane</keyword>
<dbReference type="STRING" id="1642646.ING2E5A_1532"/>
<keyword evidence="10" id="KW-1185">Reference proteome</keyword>
<sequence>MLLFKTAIKNILGAGRRTWLNVAVLSFTFVLMTAFNGLIDGWVNDAIVDTRDWETGAGQFWHENYDRYDVFTLQDAHGMPPDAFAPCLADKSLTPILVIQAVAYESGNMQNIQLKGIDPSQQLLEIPSRYLHADDDALNAVIGARMARTLNADEGDRLLIRWRDKNGAFDAREIVIASIFNSSIATVDEGQVWIALDKLREMTGMQDEATYLVRSADCPLEQDVNGWHYKDSDFLLEDLYLMAQHSRVESLIIFTILLAIALLAVFDTQTLSIFRRQKEIGTYISLGMTPKQVTRLFTLEGTTYSLLGILVGVLWGTPLLYWYGQTGITLPESYTEIGLGMRETMRPVYDPGTILTSIAIIIFMSMLISWLPTRKIAKSNVVEALKGRIT</sequence>
<dbReference type="AlphaFoldDB" id="A0A1G4G746"/>
<reference evidence="9 10" key="1">
    <citation type="submission" date="2016-08" db="EMBL/GenBank/DDBJ databases">
        <authorList>
            <person name="Seilhamer J.J."/>
        </authorList>
    </citation>
    <scope>NUCLEOTIDE SEQUENCE [LARGE SCALE GENOMIC DNA]</scope>
    <source>
        <strain evidence="9">ING2-E5A</strain>
    </source>
</reference>
<evidence type="ECO:0000259" key="8">
    <source>
        <dbReference type="Pfam" id="PF02687"/>
    </source>
</evidence>
<dbReference type="GO" id="GO:0044874">
    <property type="term" value="P:lipoprotein localization to outer membrane"/>
    <property type="evidence" value="ECO:0007669"/>
    <property type="project" value="TreeGrafter"/>
</dbReference>
<evidence type="ECO:0000256" key="6">
    <source>
        <dbReference type="ARBA" id="ARBA00023136"/>
    </source>
</evidence>
<feature type="transmembrane region" description="Helical" evidence="7">
    <location>
        <begin position="352"/>
        <end position="371"/>
    </location>
</feature>
<proteinExistence type="inferred from homology"/>
<evidence type="ECO:0000256" key="3">
    <source>
        <dbReference type="ARBA" id="ARBA00022475"/>
    </source>
</evidence>
<evidence type="ECO:0000313" key="9">
    <source>
        <dbReference type="EMBL" id="SCM57836.1"/>
    </source>
</evidence>
<comment type="subcellular location">
    <subcellularLocation>
        <location evidence="1">Cell membrane</location>
        <topology evidence="1">Multi-pass membrane protein</topology>
    </subcellularLocation>
</comment>
<comment type="similarity">
    <text evidence="2">Belongs to the ABC-4 integral membrane protein family. LolC/E subfamily.</text>
</comment>
<dbReference type="InterPro" id="IPR003838">
    <property type="entry name" value="ABC3_permease_C"/>
</dbReference>
<dbReference type="InterPro" id="IPR051447">
    <property type="entry name" value="Lipoprotein-release_system"/>
</dbReference>
<accession>A0A1G4G746</accession>
<evidence type="ECO:0000313" key="10">
    <source>
        <dbReference type="Proteomes" id="UP000178485"/>
    </source>
</evidence>
<evidence type="ECO:0000256" key="1">
    <source>
        <dbReference type="ARBA" id="ARBA00004651"/>
    </source>
</evidence>
<dbReference type="Proteomes" id="UP000178485">
    <property type="component" value="Chromosome i"/>
</dbReference>
<keyword evidence="5 7" id="KW-1133">Transmembrane helix</keyword>
<evidence type="ECO:0000256" key="5">
    <source>
        <dbReference type="ARBA" id="ARBA00022989"/>
    </source>
</evidence>
<gene>
    <name evidence="9" type="ORF">ING2E5A_1532</name>
</gene>
<name>A0A1G4G746_9BACT</name>
<evidence type="ECO:0000256" key="7">
    <source>
        <dbReference type="SAM" id="Phobius"/>
    </source>
</evidence>
<feature type="transmembrane region" description="Helical" evidence="7">
    <location>
        <begin position="251"/>
        <end position="268"/>
    </location>
</feature>
<dbReference type="EMBL" id="LT608328">
    <property type="protein sequence ID" value="SCM57836.1"/>
    <property type="molecule type" value="Genomic_DNA"/>
</dbReference>
<feature type="domain" description="ABC3 transporter permease C-terminal" evidence="8">
    <location>
        <begin position="252"/>
        <end position="380"/>
    </location>
</feature>
<dbReference type="RefSeq" id="WP_071138255.1">
    <property type="nucleotide sequence ID" value="NZ_LT608328.1"/>
</dbReference>
<dbReference type="KEGG" id="pmuc:ING2E5A_1532"/>